<dbReference type="InterPro" id="IPR010918">
    <property type="entry name" value="PurM-like_C_dom"/>
</dbReference>
<comment type="similarity">
    <text evidence="1">Belongs to the HypE family.</text>
</comment>
<evidence type="ECO:0000313" key="4">
    <source>
        <dbReference type="EMBL" id="MBK7422397.1"/>
    </source>
</evidence>
<dbReference type="Proteomes" id="UP000886602">
    <property type="component" value="Unassembled WGS sequence"/>
</dbReference>
<dbReference type="PIRSF" id="PIRSF005644">
    <property type="entry name" value="Hdrgns_mtr_HypE"/>
    <property type="match status" value="1"/>
</dbReference>
<organism evidence="4 5">
    <name type="scientific">Candidatus Propionivibrio dominans</name>
    <dbReference type="NCBI Taxonomy" id="2954373"/>
    <lineage>
        <taxon>Bacteria</taxon>
        <taxon>Pseudomonadati</taxon>
        <taxon>Pseudomonadota</taxon>
        <taxon>Betaproteobacteria</taxon>
        <taxon>Rhodocyclales</taxon>
        <taxon>Rhodocyclaceae</taxon>
        <taxon>Propionivibrio</taxon>
    </lineage>
</organism>
<dbReference type="Pfam" id="PF00586">
    <property type="entry name" value="AIRS"/>
    <property type="match status" value="1"/>
</dbReference>
<dbReference type="InterPro" id="IPR036921">
    <property type="entry name" value="PurM-like_N_sf"/>
</dbReference>
<dbReference type="InterPro" id="IPR036676">
    <property type="entry name" value="PurM-like_C_sf"/>
</dbReference>
<dbReference type="Gene3D" id="3.90.650.10">
    <property type="entry name" value="PurM-like C-terminal domain"/>
    <property type="match status" value="1"/>
</dbReference>
<name>A0A9D7FB46_9RHOO</name>
<dbReference type="PANTHER" id="PTHR30303:SF0">
    <property type="entry name" value="CARBAMOYL DEHYDRATASE HYPE"/>
    <property type="match status" value="1"/>
</dbReference>
<sequence>MGEVGEVRETRSAYVRPLDLKHGRVDLTHGSGGRAMVQLIAELFARHLGNEYLGQGNDGAVLPVPSIAGKPGRLVMSTDCHVVSPLFFPGGDIGCLSVHGTINDVAVMGATPLYLAAGFILEEGFALNDLARIVESMASAALAAGVPVVTGDTKVVERGKGDGVFITTTGVGVLPEGLQLGGNRARPGDRVLVSGSLGDHGVAIMSKRENLSFDAAIESDSAALHGLIATMLATGADIRCLRDPTRGGLAATLNEIASQSGVGMMLHEKAIPLKPVVAAACEFLGLDPLCVANEGKLIAICAAADGERLLATMRAHPLGRDAALIGEVIADAHHFVQLTTAFGGRRIVDWLVGDQLPRIC</sequence>
<gene>
    <name evidence="4" type="primary">hypE</name>
    <name evidence="4" type="ORF">IPJ48_04480</name>
</gene>
<accession>A0A9D7FB46</accession>
<evidence type="ECO:0000259" key="2">
    <source>
        <dbReference type="Pfam" id="PF00586"/>
    </source>
</evidence>
<dbReference type="PANTHER" id="PTHR30303">
    <property type="entry name" value="HYDROGENASE ISOENZYMES FORMATION PROTEIN HYPE"/>
    <property type="match status" value="1"/>
</dbReference>
<comment type="caution">
    <text evidence="4">The sequence shown here is derived from an EMBL/GenBank/DDBJ whole genome shotgun (WGS) entry which is preliminary data.</text>
</comment>
<dbReference type="Pfam" id="PF02769">
    <property type="entry name" value="AIRS_C"/>
    <property type="match status" value="1"/>
</dbReference>
<dbReference type="AlphaFoldDB" id="A0A9D7FB46"/>
<evidence type="ECO:0000256" key="1">
    <source>
        <dbReference type="ARBA" id="ARBA00006243"/>
    </source>
</evidence>
<evidence type="ECO:0000259" key="3">
    <source>
        <dbReference type="Pfam" id="PF02769"/>
    </source>
</evidence>
<dbReference type="NCBIfam" id="TIGR02124">
    <property type="entry name" value="hypE"/>
    <property type="match status" value="1"/>
</dbReference>
<dbReference type="SUPFAM" id="SSF55326">
    <property type="entry name" value="PurM N-terminal domain-like"/>
    <property type="match status" value="1"/>
</dbReference>
<dbReference type="InterPro" id="IPR016188">
    <property type="entry name" value="PurM-like_N"/>
</dbReference>
<dbReference type="SUPFAM" id="SSF56042">
    <property type="entry name" value="PurM C-terminal domain-like"/>
    <property type="match status" value="1"/>
</dbReference>
<dbReference type="GO" id="GO:0051604">
    <property type="term" value="P:protein maturation"/>
    <property type="evidence" value="ECO:0007669"/>
    <property type="project" value="TreeGrafter"/>
</dbReference>
<dbReference type="CDD" id="cd02197">
    <property type="entry name" value="HypE"/>
    <property type="match status" value="1"/>
</dbReference>
<dbReference type="Gene3D" id="3.30.1330.10">
    <property type="entry name" value="PurM-like, N-terminal domain"/>
    <property type="match status" value="1"/>
</dbReference>
<evidence type="ECO:0000313" key="5">
    <source>
        <dbReference type="Proteomes" id="UP000886602"/>
    </source>
</evidence>
<feature type="domain" description="PurM-like N-terminal" evidence="2">
    <location>
        <begin position="56"/>
        <end position="173"/>
    </location>
</feature>
<feature type="domain" description="PurM-like C-terminal" evidence="3">
    <location>
        <begin position="186"/>
        <end position="337"/>
    </location>
</feature>
<proteinExistence type="inferred from homology"/>
<reference evidence="4" key="1">
    <citation type="submission" date="2020-10" db="EMBL/GenBank/DDBJ databases">
        <title>Connecting structure to function with the recovery of over 1000 high-quality activated sludge metagenome-assembled genomes encoding full-length rRNA genes using long-read sequencing.</title>
        <authorList>
            <person name="Singleton C.M."/>
            <person name="Petriglieri F."/>
            <person name="Kristensen J.M."/>
            <person name="Kirkegaard R.H."/>
            <person name="Michaelsen T.Y."/>
            <person name="Andersen M.H."/>
            <person name="Karst S.M."/>
            <person name="Dueholm M.S."/>
            <person name="Nielsen P.H."/>
            <person name="Albertsen M."/>
        </authorList>
    </citation>
    <scope>NUCLEOTIDE SEQUENCE</scope>
    <source>
        <strain evidence="4">EsbW_18-Q3-R4-48_MAXAC.044</strain>
    </source>
</reference>
<protein>
    <submittedName>
        <fullName evidence="4">Hydrogenase expression/formation protein HypE</fullName>
    </submittedName>
</protein>
<dbReference type="InterPro" id="IPR011854">
    <property type="entry name" value="HypE"/>
</dbReference>
<dbReference type="EMBL" id="JADJNC010000006">
    <property type="protein sequence ID" value="MBK7422397.1"/>
    <property type="molecule type" value="Genomic_DNA"/>
</dbReference>